<dbReference type="EMBL" id="CP063169">
    <property type="protein sequence ID" value="QOR72057.1"/>
    <property type="molecule type" value="Genomic_DNA"/>
</dbReference>
<accession>A0A7M1SYD8</accession>
<organism evidence="1 2">
    <name type="scientific">Ruania alkalisoli</name>
    <dbReference type="NCBI Taxonomy" id="2779775"/>
    <lineage>
        <taxon>Bacteria</taxon>
        <taxon>Bacillati</taxon>
        <taxon>Actinomycetota</taxon>
        <taxon>Actinomycetes</taxon>
        <taxon>Micrococcales</taxon>
        <taxon>Ruaniaceae</taxon>
        <taxon>Ruania</taxon>
    </lineage>
</organism>
<dbReference type="KEGG" id="halt:IM660_07385"/>
<sequence length="91" mass="9743">MTAVLLAFFAAVAAACAVLFVLLRRQIPEEGLLPWVRESFAVRHESRAPGEDGPGAQQDVGVSELMGLAEDGPAYHRPVDLGSVAKLRSRT</sequence>
<evidence type="ECO:0000313" key="2">
    <source>
        <dbReference type="Proteomes" id="UP000593758"/>
    </source>
</evidence>
<name>A0A7M1SYD8_9MICO</name>
<dbReference type="AlphaFoldDB" id="A0A7M1SYD8"/>
<dbReference type="RefSeq" id="WP_193498703.1">
    <property type="nucleotide sequence ID" value="NZ_CP063169.1"/>
</dbReference>
<evidence type="ECO:0000313" key="1">
    <source>
        <dbReference type="EMBL" id="QOR72057.1"/>
    </source>
</evidence>
<protein>
    <submittedName>
        <fullName evidence="1">Uncharacterized protein</fullName>
    </submittedName>
</protein>
<dbReference type="Proteomes" id="UP000593758">
    <property type="component" value="Chromosome"/>
</dbReference>
<reference evidence="1 2" key="1">
    <citation type="submission" date="2020-10" db="EMBL/GenBank/DDBJ databases">
        <title>Haloactinobacterium sp. RN3S43, a bacterium isolated from saline soil.</title>
        <authorList>
            <person name="Sun J.-Q."/>
        </authorList>
    </citation>
    <scope>NUCLEOTIDE SEQUENCE [LARGE SCALE GENOMIC DNA]</scope>
    <source>
        <strain evidence="1 2">RN3S43</strain>
    </source>
</reference>
<proteinExistence type="predicted"/>
<keyword evidence="2" id="KW-1185">Reference proteome</keyword>
<gene>
    <name evidence="1" type="ORF">IM660_07385</name>
</gene>